<reference evidence="1 2" key="1">
    <citation type="journal article" date="2019" name="ISME J.">
        <title>Genome analyses of uncultured TG2/ZB3 bacteria in 'Margulisbacteria' specifically attached to ectosymbiotic spirochetes of protists in the termite gut.</title>
        <authorList>
            <person name="Utami Y.D."/>
            <person name="Kuwahara H."/>
            <person name="Igai K."/>
            <person name="Murakami T."/>
            <person name="Sugaya K."/>
            <person name="Morikawa T."/>
            <person name="Nagura Y."/>
            <person name="Yuki M."/>
            <person name="Deevong P."/>
            <person name="Inoue T."/>
            <person name="Kihara K."/>
            <person name="Lo N."/>
            <person name="Yamada A."/>
            <person name="Ohkuma M."/>
            <person name="Hongoh Y."/>
        </authorList>
    </citation>
    <scope>NUCLEOTIDE SEQUENCE [LARGE SCALE GENOMIC DNA]</scope>
    <source>
        <strain evidence="1">NkOx7-01</strain>
    </source>
</reference>
<dbReference type="AlphaFoldDB" id="A0A388TBJ1"/>
<dbReference type="Proteomes" id="UP000269352">
    <property type="component" value="Unassembled WGS sequence"/>
</dbReference>
<accession>A0A388TBJ1</accession>
<organism evidence="1 2">
    <name type="scientific">Termititenax aidoneus</name>
    <dbReference type="NCBI Taxonomy" id="2218524"/>
    <lineage>
        <taxon>Bacteria</taxon>
        <taxon>Bacillati</taxon>
        <taxon>Candidatus Margulisiibacteriota</taxon>
        <taxon>Candidatus Termititenacia</taxon>
        <taxon>Candidatus Termititenacales</taxon>
        <taxon>Candidatus Termititenacaceae</taxon>
        <taxon>Candidatus Termititenax</taxon>
    </lineage>
</organism>
<keyword evidence="2" id="KW-1185">Reference proteome</keyword>
<proteinExistence type="predicted"/>
<evidence type="ECO:0000313" key="1">
    <source>
        <dbReference type="EMBL" id="GBR73093.1"/>
    </source>
</evidence>
<protein>
    <submittedName>
        <fullName evidence="1">Uncharacterized protein</fullName>
    </submittedName>
</protein>
<comment type="caution">
    <text evidence="1">The sequence shown here is derived from an EMBL/GenBank/DDBJ whole genome shotgun (WGS) entry which is preliminary data.</text>
</comment>
<name>A0A388TBJ1_TERA1</name>
<gene>
    <name evidence="1" type="ORF">NO1_0535</name>
</gene>
<sequence length="77" mass="9121">MQKFFEALKEYCEEYSLDNKSEHTGRLREIYWIARSAKFEPVFCETNIVGLATRLTNILDFRQEGGKEFVRKRQLAA</sequence>
<evidence type="ECO:0000313" key="2">
    <source>
        <dbReference type="Proteomes" id="UP000269352"/>
    </source>
</evidence>
<dbReference type="EMBL" id="BGZN01000006">
    <property type="protein sequence ID" value="GBR73093.1"/>
    <property type="molecule type" value="Genomic_DNA"/>
</dbReference>